<dbReference type="Pfam" id="PF13432">
    <property type="entry name" value="TPR_16"/>
    <property type="match status" value="2"/>
</dbReference>
<gene>
    <name evidence="4" type="ORF">D5H75_10560</name>
</gene>
<evidence type="ECO:0000256" key="1">
    <source>
        <dbReference type="ARBA" id="ARBA00022737"/>
    </source>
</evidence>
<name>A0A3A4B009_9ACTN</name>
<dbReference type="PANTHER" id="PTHR44858">
    <property type="entry name" value="TETRATRICOPEPTIDE REPEAT PROTEIN 6"/>
    <property type="match status" value="1"/>
</dbReference>
<dbReference type="SMART" id="SM00028">
    <property type="entry name" value="TPR"/>
    <property type="match status" value="9"/>
</dbReference>
<reference evidence="4 5" key="1">
    <citation type="submission" date="2018-09" db="EMBL/GenBank/DDBJ databases">
        <title>YIM 75507 draft genome.</title>
        <authorList>
            <person name="Tang S."/>
            <person name="Feng Y."/>
        </authorList>
    </citation>
    <scope>NUCLEOTIDE SEQUENCE [LARGE SCALE GENOMIC DNA]</scope>
    <source>
        <strain evidence="4 5">YIM 75507</strain>
    </source>
</reference>
<dbReference type="AlphaFoldDB" id="A0A3A4B009"/>
<keyword evidence="1" id="KW-0677">Repeat</keyword>
<feature type="compositionally biased region" description="Gly residues" evidence="3">
    <location>
        <begin position="212"/>
        <end position="228"/>
    </location>
</feature>
<keyword evidence="2" id="KW-0802">TPR repeat</keyword>
<dbReference type="InterPro" id="IPR011990">
    <property type="entry name" value="TPR-like_helical_dom_sf"/>
</dbReference>
<organism evidence="4 5">
    <name type="scientific">Bailinhaonella thermotolerans</name>
    <dbReference type="NCBI Taxonomy" id="1070861"/>
    <lineage>
        <taxon>Bacteria</taxon>
        <taxon>Bacillati</taxon>
        <taxon>Actinomycetota</taxon>
        <taxon>Actinomycetes</taxon>
        <taxon>Streptosporangiales</taxon>
        <taxon>Streptosporangiaceae</taxon>
        <taxon>Bailinhaonella</taxon>
    </lineage>
</organism>
<dbReference type="OrthoDB" id="9814944at2"/>
<dbReference type="RefSeq" id="WP_119926218.1">
    <property type="nucleotide sequence ID" value="NZ_QZEY01000003.1"/>
</dbReference>
<sequence>MTVTHHIVSGRTRRERESVIASLHAPPPLIPPVDAHARLRGPFTAGGSIVRALVPRLLRAAPELVRAHDLEIRWVAPELRPLVPPTRETLFERIPLADRTRIHSRFRSARVSHGLADLLRDLPADGSPRSLVVENTHAADPTDRELLEILLRRLDPARLTLVLAGAVPFPAGRAPVTAHAAAPSREPAAVRLGGRAHGADGASGAHAADGTLGTGGADGSAGVEGGAASGDEASPGPADGAGGVPAPSGGVWAVPSGRGPRPGDREATREPARRAVAADLTEDDLTEDDFTGDDLTGDGLTGDVTGDGGLAALRALDEKERAALHDARADELAAGEWTWRLGAIPWHRWHGSDPVAAVEALLVAQEHCYAHAFHDACLEFGLRGRELAAYGGADWWRFTKRAALSLTMLGRTREAEELYTEAREASDDPAVHHVAGYEIAMLYARHHEPGRHDYARATAEVNAAIAIASLLPDPHDRAFHEVFYRNGRALIQMRRGDAEGALRAVEEGIARMDAALPPGRHDLDRCTLLSNRARLLTMLGRPEEAVAAYDALLAVDPDYAEYHFDRAGLLHRLGRHAEALAGYDEAVRLGPPFPEMHHNRALLRQALGDEEGALADLGRVLELDPGYVDAYVNRAGLRAAAGDRAGAAADIAEGLSLDPGNPYLICVCAQLAADAGDRAAARADFDRALAAAPDLVAALAGRAALSLDEGDPEAAVADLTRALAVAEDAALLYNRAVAHRAAGRPAAARADLARARELAPDDPDVPALLAALDA</sequence>
<feature type="compositionally biased region" description="Acidic residues" evidence="3">
    <location>
        <begin position="280"/>
        <end position="296"/>
    </location>
</feature>
<keyword evidence="5" id="KW-1185">Reference proteome</keyword>
<feature type="compositionally biased region" description="Basic and acidic residues" evidence="3">
    <location>
        <begin position="261"/>
        <end position="273"/>
    </location>
</feature>
<dbReference type="PANTHER" id="PTHR44858:SF1">
    <property type="entry name" value="UDP-N-ACETYLGLUCOSAMINE--PEPTIDE N-ACETYLGLUCOSAMINYLTRANSFERASE SPINDLY-RELATED"/>
    <property type="match status" value="1"/>
</dbReference>
<feature type="region of interest" description="Disordered" evidence="3">
    <location>
        <begin position="194"/>
        <end position="301"/>
    </location>
</feature>
<feature type="compositionally biased region" description="Low complexity" evidence="3">
    <location>
        <begin position="199"/>
        <end position="211"/>
    </location>
</feature>
<accession>A0A3A4B009</accession>
<evidence type="ECO:0000313" key="4">
    <source>
        <dbReference type="EMBL" id="RJL33258.1"/>
    </source>
</evidence>
<dbReference type="EMBL" id="QZEY01000003">
    <property type="protein sequence ID" value="RJL33258.1"/>
    <property type="molecule type" value="Genomic_DNA"/>
</dbReference>
<dbReference type="Proteomes" id="UP000265768">
    <property type="component" value="Unassembled WGS sequence"/>
</dbReference>
<dbReference type="InterPro" id="IPR050498">
    <property type="entry name" value="Ycf3"/>
</dbReference>
<protein>
    <recommendedName>
        <fullName evidence="6">Tetratricopeptide repeat protein</fullName>
    </recommendedName>
</protein>
<evidence type="ECO:0000256" key="2">
    <source>
        <dbReference type="ARBA" id="ARBA00022803"/>
    </source>
</evidence>
<evidence type="ECO:0000313" key="5">
    <source>
        <dbReference type="Proteomes" id="UP000265768"/>
    </source>
</evidence>
<dbReference type="Gene3D" id="1.25.40.10">
    <property type="entry name" value="Tetratricopeptide repeat domain"/>
    <property type="match status" value="3"/>
</dbReference>
<proteinExistence type="predicted"/>
<evidence type="ECO:0008006" key="6">
    <source>
        <dbReference type="Google" id="ProtNLM"/>
    </source>
</evidence>
<dbReference type="InterPro" id="IPR019734">
    <property type="entry name" value="TPR_rpt"/>
</dbReference>
<dbReference type="SUPFAM" id="SSF48452">
    <property type="entry name" value="TPR-like"/>
    <property type="match status" value="3"/>
</dbReference>
<comment type="caution">
    <text evidence="4">The sequence shown here is derived from an EMBL/GenBank/DDBJ whole genome shotgun (WGS) entry which is preliminary data.</text>
</comment>
<feature type="compositionally biased region" description="Low complexity" evidence="3">
    <location>
        <begin position="229"/>
        <end position="255"/>
    </location>
</feature>
<evidence type="ECO:0000256" key="3">
    <source>
        <dbReference type="SAM" id="MobiDB-lite"/>
    </source>
</evidence>